<dbReference type="InterPro" id="IPR000953">
    <property type="entry name" value="Chromo/chromo_shadow_dom"/>
</dbReference>
<dbReference type="InterPro" id="IPR023779">
    <property type="entry name" value="Chromodomain_CS"/>
</dbReference>
<feature type="region of interest" description="Disordered" evidence="2">
    <location>
        <begin position="1"/>
        <end position="58"/>
    </location>
</feature>
<feature type="region of interest" description="Disordered" evidence="2">
    <location>
        <begin position="247"/>
        <end position="336"/>
    </location>
</feature>
<evidence type="ECO:0000313" key="4">
    <source>
        <dbReference type="EMBL" id="KAG7156574.1"/>
    </source>
</evidence>
<feature type="compositionally biased region" description="Polar residues" evidence="2">
    <location>
        <begin position="1123"/>
        <end position="1138"/>
    </location>
</feature>
<evidence type="ECO:0000259" key="3">
    <source>
        <dbReference type="PROSITE" id="PS50013"/>
    </source>
</evidence>
<sequence length="1615" mass="181923">MTSLIIVDKNDKESEGNVSGSEEEADEKDPLHVGSSTPSPSGDSVVAPRSQSNMVETISPPGQCVPIMVDDVPVYLTQLEDGSPVYLRQYPPTVEELLSSPLDQCSSFDGFSEASGSTFEGFSETSGSTFEGFSEVSRSSSITFEGFLQDNLEDLQAANVLRDRVLRSARCEKEDLDELIKKEEIVFEDVGDDPPLEDDTKNNVSVMFPSELSKEATENFKTKNVDSIQGQVETNKSKKLVLDCHESTPVCNNQPTTSGIIPKKLFSSSKSKKSPHQNYETNKSEHVRDQLQTVEKKAETSTRQTRRSVDQNESEGSDAQGGSLKTRRLSSRLPVEERNELSSEGIIIVSDYDHIGEFCTSVGCTISFLESMKIKNVTVNNGIVYELDEFAKKIAWERVDVAKWIQRLSGVKCREPTVEDLEKIHMVLKRRKALRVTLAGQKIGNMKLRAFDSTQFILPSSVKEEFPEHEGLLFVTVKEEEVNAQGNLSGSQTSPEHKGSTLSKKRKLSFKKYQAETFTHDESSWCSKEDKEMGLKKSKKEPVRNRCATEKETSSIWKTPESEKCSVNEKEEGKDEREMKNEKEEEYKKDDGRRKRINYRKNSKIGKHCLDRGDAELSLVSNNDSVLIQKAAAEVNEKQTQETVCINLSSEVKEEIEIKTEKVPLTSEVQNVDAGTFGVSKSGRLRKLSAKGFSSFELKSLFMPTQPPLSTQSSQSTNVTEKPKSCSHFTSKNEYRKERTHEFVPHQFKGSLLNFSNKYRNLLDVDNSVISFTFKDGHLVPKFKEIDYYLGDYCCEAGVTVEDLNSNGPKDVDMTYGMIKELQEFYLSRGATKTALAVRLFQMCQQKIVDYTHILTAVITVTKAAKTSSLDFPRLQKEFKFPKRQFPGQPRKQKEPKPPQKKKMLISTKSLMNLSSKKKKKDLSLKLKKMKNAKTANVRGRKKKIEMTVNTTTEDVGLDTEVVRTRGKEGSITRGDIVCLYTHWLKSKMAVGSNVFVTDLLKDVEKLMMERKVQLIRIPAGTLMSSSVKLHDEYKQMLKVSKEDALMYLEEDWLEDIQYLVSLSGPSRRSTVDGDNGDNTTEKMDVSSSAQNEKSGVSDSEFSEKSLAIDDSVISDDSSTSTNKKTPGSQKTDDQSAAASIGKRSLKRKGISNSVEGCDLESFKGDDIKKCPRKQKDSLFTETHEDLIRKTIEKKNNNNPLYKEEDYEVQKILDHQIMYDESGGTHYGYIVRWLGFGPEDDSWVNEADLHCPKLLDSYWKTAKRRKGGGRLSWKKSLSKKPEEGEVLDVAIVGVDGPDKENGNIIETMIRRTSQDNSSGPKDPQKGENVVTVRELLDLYDTWRQENQNVLMAGGSNTVNLEMLVTRARALMTSRCIKYFHPESLLNACFMMTLMRTTLKTERTLCRFLDSDCSEVLEASYKQHLKTQQRHRNGGVPERKNRANGNINISILQNELKRLQQDFSEAVGLRLANRNILRMMEEELHCLENILKSSKDGSVSTSCLLQQELQILKEDLNSLENKNGRRSNSLVSNTKRIGRGKSVEDSKPLIAFTETNSNKFKEIVLQTGQELIECGVPSQKVDSVIELVVNKIGGQRLRAWPVEAQSISEVIGLKHK</sequence>
<feature type="compositionally biased region" description="Basic and acidic residues" evidence="2">
    <location>
        <begin position="282"/>
        <end position="300"/>
    </location>
</feature>
<feature type="compositionally biased region" description="Basic and acidic residues" evidence="2">
    <location>
        <begin position="560"/>
        <end position="587"/>
    </location>
</feature>
<feature type="compositionally biased region" description="Polar residues" evidence="2">
    <location>
        <begin position="485"/>
        <end position="494"/>
    </location>
</feature>
<keyword evidence="5" id="KW-1185">Reference proteome</keyword>
<proteinExistence type="predicted"/>
<feature type="region of interest" description="Disordered" evidence="2">
    <location>
        <begin position="882"/>
        <end position="902"/>
    </location>
</feature>
<dbReference type="Pfam" id="PF00385">
    <property type="entry name" value="Chromo"/>
    <property type="match status" value="1"/>
</dbReference>
<feature type="region of interest" description="Disordered" evidence="2">
    <location>
        <begin position="537"/>
        <end position="587"/>
    </location>
</feature>
<feature type="compositionally biased region" description="Polar residues" evidence="2">
    <location>
        <begin position="1086"/>
        <end position="1100"/>
    </location>
</feature>
<evidence type="ECO:0000256" key="1">
    <source>
        <dbReference type="SAM" id="Coils"/>
    </source>
</evidence>
<evidence type="ECO:0000313" key="5">
    <source>
        <dbReference type="Proteomes" id="UP000747542"/>
    </source>
</evidence>
<dbReference type="OrthoDB" id="5376140at2759"/>
<protein>
    <submittedName>
        <fullName evidence="4">Putative Chromo (CHRromatin Organization MOdifier) domain-containing protein</fullName>
    </submittedName>
</protein>
<feature type="region of interest" description="Disordered" evidence="2">
    <location>
        <begin position="485"/>
        <end position="506"/>
    </location>
</feature>
<dbReference type="PROSITE" id="PS50013">
    <property type="entry name" value="CHROMO_2"/>
    <property type="match status" value="1"/>
</dbReference>
<feature type="region of interest" description="Disordered" evidence="2">
    <location>
        <begin position="706"/>
        <end position="730"/>
    </location>
</feature>
<feature type="compositionally biased region" description="Low complexity" evidence="2">
    <location>
        <begin position="708"/>
        <end position="717"/>
    </location>
</feature>
<reference evidence="4" key="1">
    <citation type="journal article" date="2021" name="Sci. Adv.">
        <title>The American lobster genome reveals insights on longevity, neural, and immune adaptations.</title>
        <authorList>
            <person name="Polinski J.M."/>
            <person name="Zimin A.V."/>
            <person name="Clark K.F."/>
            <person name="Kohn A.B."/>
            <person name="Sadowski N."/>
            <person name="Timp W."/>
            <person name="Ptitsyn A."/>
            <person name="Khanna P."/>
            <person name="Romanova D.Y."/>
            <person name="Williams P."/>
            <person name="Greenwood S.J."/>
            <person name="Moroz L.L."/>
            <person name="Walt D.R."/>
            <person name="Bodnar A.G."/>
        </authorList>
    </citation>
    <scope>NUCLEOTIDE SEQUENCE</scope>
    <source>
        <strain evidence="4">GMGI-L3</strain>
    </source>
</reference>
<evidence type="ECO:0000256" key="2">
    <source>
        <dbReference type="SAM" id="MobiDB-lite"/>
    </source>
</evidence>
<dbReference type="PROSITE" id="PS00598">
    <property type="entry name" value="CHROMO_1"/>
    <property type="match status" value="1"/>
</dbReference>
<gene>
    <name evidence="4" type="ORF">Hamer_G006550</name>
</gene>
<feature type="domain" description="Chromo" evidence="3">
    <location>
        <begin position="1207"/>
        <end position="1270"/>
    </location>
</feature>
<dbReference type="InterPro" id="IPR023780">
    <property type="entry name" value="Chromo_domain"/>
</dbReference>
<dbReference type="EMBL" id="JAHLQT010039062">
    <property type="protein sequence ID" value="KAG7156574.1"/>
    <property type="molecule type" value="Genomic_DNA"/>
</dbReference>
<comment type="caution">
    <text evidence="4">The sequence shown here is derived from an EMBL/GenBank/DDBJ whole genome shotgun (WGS) entry which is preliminary data.</text>
</comment>
<accession>A0A8J5MM79</accession>
<feature type="compositionally biased region" description="Low complexity" evidence="2">
    <location>
        <begin position="1109"/>
        <end position="1122"/>
    </location>
</feature>
<feature type="compositionally biased region" description="Basic and acidic residues" evidence="2">
    <location>
        <begin position="537"/>
        <end position="553"/>
    </location>
</feature>
<organism evidence="4 5">
    <name type="scientific">Homarus americanus</name>
    <name type="common">American lobster</name>
    <dbReference type="NCBI Taxonomy" id="6706"/>
    <lineage>
        <taxon>Eukaryota</taxon>
        <taxon>Metazoa</taxon>
        <taxon>Ecdysozoa</taxon>
        <taxon>Arthropoda</taxon>
        <taxon>Crustacea</taxon>
        <taxon>Multicrustacea</taxon>
        <taxon>Malacostraca</taxon>
        <taxon>Eumalacostraca</taxon>
        <taxon>Eucarida</taxon>
        <taxon>Decapoda</taxon>
        <taxon>Pleocyemata</taxon>
        <taxon>Astacidea</taxon>
        <taxon>Nephropoidea</taxon>
        <taxon>Nephropidae</taxon>
        <taxon>Homarus</taxon>
    </lineage>
</organism>
<feature type="coiled-coil region" evidence="1">
    <location>
        <begin position="1441"/>
        <end position="1468"/>
    </location>
</feature>
<name>A0A8J5MM79_HOMAM</name>
<keyword evidence="1" id="KW-0175">Coiled coil</keyword>
<dbReference type="SMART" id="SM00298">
    <property type="entry name" value="CHROMO"/>
    <property type="match status" value="1"/>
</dbReference>
<dbReference type="CDD" id="cd00024">
    <property type="entry name" value="CD_CSD"/>
    <property type="match status" value="1"/>
</dbReference>
<feature type="compositionally biased region" description="Polar residues" evidence="2">
    <location>
        <begin position="249"/>
        <end position="259"/>
    </location>
</feature>
<feature type="region of interest" description="Disordered" evidence="2">
    <location>
        <begin position="1067"/>
        <end position="1145"/>
    </location>
</feature>
<dbReference type="Proteomes" id="UP000747542">
    <property type="component" value="Unassembled WGS sequence"/>
</dbReference>